<evidence type="ECO:0000313" key="3">
    <source>
        <dbReference type="EMBL" id="MEG3615699.1"/>
    </source>
</evidence>
<evidence type="ECO:0000259" key="2">
    <source>
        <dbReference type="Pfam" id="PF00561"/>
    </source>
</evidence>
<proteinExistence type="predicted"/>
<sequence>MTAAPDAVALRHVVPGHRYRTLDVPVDGGALRVGVWDPVDADGVVAPDAPTLLAVHGITASHLAWPLLAGELPGVRVVAPDLRGRGRSRDLPGPFGMTRHADDVAAVARAVADGPVPVLGHSMGGFVAVTVADQHPDVVAGLLLVDGGVPLPEPPGLDPAATPAERLRAVLGPAADRLRRTFPDTEAYRSFWSQHPAFTAVWGPAVLDYVDYDLVATPDGLRPASNPEAVAADALDLHDGGPVAGALARLERPTTLLRAPRGLLDEPSPLYDPAHVARWTQRAPALRPRDVPDVNHYTIIMGRDGSAAVAAETRALLGARTEEVR</sequence>
<keyword evidence="4" id="KW-1185">Reference proteome</keyword>
<evidence type="ECO:0000256" key="1">
    <source>
        <dbReference type="ARBA" id="ARBA00022801"/>
    </source>
</evidence>
<accession>A0ABU7Z865</accession>
<evidence type="ECO:0000313" key="4">
    <source>
        <dbReference type="Proteomes" id="UP001310387"/>
    </source>
</evidence>
<keyword evidence="1 3" id="KW-0378">Hydrolase</keyword>
<dbReference type="SUPFAM" id="SSF53474">
    <property type="entry name" value="alpha/beta-Hydrolases"/>
    <property type="match status" value="1"/>
</dbReference>
<dbReference type="EMBL" id="JBAGLP010000118">
    <property type="protein sequence ID" value="MEG3615699.1"/>
    <property type="molecule type" value="Genomic_DNA"/>
</dbReference>
<dbReference type="Gene3D" id="3.40.50.1820">
    <property type="entry name" value="alpha/beta hydrolase"/>
    <property type="match status" value="1"/>
</dbReference>
<dbReference type="Pfam" id="PF00561">
    <property type="entry name" value="Abhydrolase_1"/>
    <property type="match status" value="1"/>
</dbReference>
<reference evidence="3" key="2">
    <citation type="submission" date="2024-02" db="EMBL/GenBank/DDBJ databases">
        <authorList>
            <person name="Prathaban M."/>
            <person name="Mythili R."/>
            <person name="Sharmila Devi N."/>
            <person name="Sobanaa M."/>
            <person name="Prathiviraj R."/>
            <person name="Selvin J."/>
        </authorList>
    </citation>
    <scope>NUCLEOTIDE SEQUENCE</scope>
    <source>
        <strain evidence="3">MP1014</strain>
    </source>
</reference>
<dbReference type="Proteomes" id="UP001310387">
    <property type="component" value="Unassembled WGS sequence"/>
</dbReference>
<reference evidence="3" key="1">
    <citation type="journal article" date="2024" name="Antonie Van Leeuwenhoek">
        <title>Isoptericola haloaureus sp. nov., a dimorphic actinobacterium isolated from mangrove sediments of southeast India, implicating biosaline agricultural significance through nitrogen fixation and salt tolerance genes.</title>
        <authorList>
            <person name="Prathaban M."/>
            <person name="Prathiviraj R."/>
            <person name="Ravichandran M."/>
            <person name="Natarajan S.D."/>
            <person name="Sobanaa M."/>
            <person name="Hari Krishna Kumar S."/>
            <person name="Chandrasekar V."/>
            <person name="Selvin J."/>
        </authorList>
    </citation>
    <scope>NUCLEOTIDE SEQUENCE</scope>
    <source>
        <strain evidence="3">MP1014</strain>
    </source>
</reference>
<dbReference type="GO" id="GO:0016787">
    <property type="term" value="F:hydrolase activity"/>
    <property type="evidence" value="ECO:0007669"/>
    <property type="project" value="UniProtKB-KW"/>
</dbReference>
<dbReference type="InterPro" id="IPR000073">
    <property type="entry name" value="AB_hydrolase_1"/>
</dbReference>
<name>A0ABU7Z865_9MICO</name>
<dbReference type="InterPro" id="IPR050266">
    <property type="entry name" value="AB_hydrolase_sf"/>
</dbReference>
<dbReference type="PANTHER" id="PTHR43798:SF31">
    <property type="entry name" value="AB HYDROLASE SUPERFAMILY PROTEIN YCLE"/>
    <property type="match status" value="1"/>
</dbReference>
<organism evidence="3 4">
    <name type="scientific">Isoptericola haloaureus</name>
    <dbReference type="NCBI Taxonomy" id="1542902"/>
    <lineage>
        <taxon>Bacteria</taxon>
        <taxon>Bacillati</taxon>
        <taxon>Actinomycetota</taxon>
        <taxon>Actinomycetes</taxon>
        <taxon>Micrococcales</taxon>
        <taxon>Promicromonosporaceae</taxon>
        <taxon>Isoptericola</taxon>
    </lineage>
</organism>
<dbReference type="PANTHER" id="PTHR43798">
    <property type="entry name" value="MONOACYLGLYCEROL LIPASE"/>
    <property type="match status" value="1"/>
</dbReference>
<dbReference type="RefSeq" id="WP_332902315.1">
    <property type="nucleotide sequence ID" value="NZ_JBAGLP010000118.1"/>
</dbReference>
<dbReference type="PRINTS" id="PR00111">
    <property type="entry name" value="ABHYDROLASE"/>
</dbReference>
<dbReference type="InterPro" id="IPR029058">
    <property type="entry name" value="AB_hydrolase_fold"/>
</dbReference>
<gene>
    <name evidence="3" type="ORF">V5O49_11240</name>
</gene>
<comment type="caution">
    <text evidence="3">The sequence shown here is derived from an EMBL/GenBank/DDBJ whole genome shotgun (WGS) entry which is preliminary data.</text>
</comment>
<protein>
    <submittedName>
        <fullName evidence="3">Alpha/beta hydrolase</fullName>
    </submittedName>
</protein>
<feature type="domain" description="AB hydrolase-1" evidence="2">
    <location>
        <begin position="50"/>
        <end position="158"/>
    </location>
</feature>